<gene>
    <name evidence="2" type="ORF">UFOVP730_42</name>
</gene>
<proteinExistence type="predicted"/>
<dbReference type="EMBL" id="LR796716">
    <property type="protein sequence ID" value="CAB4161334.1"/>
    <property type="molecule type" value="Genomic_DNA"/>
</dbReference>
<protein>
    <recommendedName>
        <fullName evidence="3">Single-stranded DNA-binding protein</fullName>
    </recommendedName>
</protein>
<dbReference type="InterPro" id="IPR022595">
    <property type="entry name" value="Enc34_ssDNA-bd"/>
</dbReference>
<organism evidence="2">
    <name type="scientific">uncultured Caudovirales phage</name>
    <dbReference type="NCBI Taxonomy" id="2100421"/>
    <lineage>
        <taxon>Viruses</taxon>
        <taxon>Duplodnaviria</taxon>
        <taxon>Heunggongvirae</taxon>
        <taxon>Uroviricota</taxon>
        <taxon>Caudoviricetes</taxon>
        <taxon>Peduoviridae</taxon>
        <taxon>Maltschvirus</taxon>
        <taxon>Maltschvirus maltsch</taxon>
    </lineage>
</organism>
<accession>A0A6J5P1C8</accession>
<dbReference type="Pfam" id="PF10991">
    <property type="entry name" value="Enc34_ssDNA-bd"/>
    <property type="match status" value="1"/>
</dbReference>
<dbReference type="Gene3D" id="2.40.50.140">
    <property type="entry name" value="Nucleic acid-binding proteins"/>
    <property type="match status" value="1"/>
</dbReference>
<reference evidence="2" key="1">
    <citation type="submission" date="2020-04" db="EMBL/GenBank/DDBJ databases">
        <authorList>
            <person name="Chiriac C."/>
            <person name="Salcher M."/>
            <person name="Ghai R."/>
            <person name="Kavagutti S V."/>
        </authorList>
    </citation>
    <scope>NUCLEOTIDE SEQUENCE</scope>
</reference>
<evidence type="ECO:0000256" key="1">
    <source>
        <dbReference type="SAM" id="MobiDB-lite"/>
    </source>
</evidence>
<dbReference type="SUPFAM" id="SSF50249">
    <property type="entry name" value="Nucleic acid-binding proteins"/>
    <property type="match status" value="1"/>
</dbReference>
<feature type="region of interest" description="Disordered" evidence="1">
    <location>
        <begin position="163"/>
        <end position="187"/>
    </location>
</feature>
<sequence>MTTQKKRTFIKMTTPVGRAAYAWLNKPDAKFNPERPVYKITLLVPEGPEADALEQKIVEAGKAAAEKDGVKLKKNFGLPIKRYEDDENPKEEFKGFVRFSFKSPKKPLQIDSKKNALPEDVFVASGDDVRASISVAAWVSPLGSGLSLYLNGVQLIAKNSTGGGSSGDFDEFEGGFTSAQASEDDDL</sequence>
<evidence type="ECO:0000313" key="2">
    <source>
        <dbReference type="EMBL" id="CAB4161334.1"/>
    </source>
</evidence>
<dbReference type="InterPro" id="IPR012340">
    <property type="entry name" value="NA-bd_OB-fold"/>
</dbReference>
<name>A0A6J5P1C8_9CAUD</name>
<evidence type="ECO:0008006" key="3">
    <source>
        <dbReference type="Google" id="ProtNLM"/>
    </source>
</evidence>